<sequence length="417" mass="45933">MSLRVAILIDDFFPASGGISRSVQTQAEELSHRGVDVTLIVPDRHLEKPRTCRVIECPTLHHDSLPSHLSVLHWSERRAERISRLAQFDVVHSQTDRGAVVLGARVARLQGIPHVHTFHANIAGTHAVLPFASFWGTLAHEVLTTRALAKATRRAPRFHASLPPFSPEIDSHNLFSRMDWRSYGWIAAHVDLVTSPAQYMLDNIERAVGKAIGGVAIPNAYNRTMRDAIGATRRQRGSEGVRFLSIGRLSAEKRLPVLIRAFKEADLPDAELVIVGDGDQRRRLQAEAGSHPRIDFRGHLSDRHALASEFANADALVLSSYRFDVQPMVIVEAALAGLPTVYCDDRLTTGLTAQSALLTEPDHRSLAQGLITMADQQTRARYSAATAELVEKLSPDVMAAAYLDAYAEAIQRKATRG</sequence>
<gene>
    <name evidence="1" type="ORF">RPIT_05515</name>
</gene>
<accession>A0A1Q2CDZ0</accession>
<dbReference type="KEGG" id="tfl:RPIT_05515"/>
<reference evidence="1 2" key="1">
    <citation type="journal article" date="2016" name="Int. J. Syst. Evol. Microbiol.">
        <title>Tessaracoccus flavus sp. nov., isolated from the drainage system of a lindane-producing factory.</title>
        <authorList>
            <person name="Kumari R."/>
            <person name="Singh P."/>
            <person name="Schumann P."/>
            <person name="Lal R."/>
        </authorList>
    </citation>
    <scope>NUCLEOTIDE SEQUENCE [LARGE SCALE GENOMIC DNA]</scope>
    <source>
        <strain evidence="1 2">RP1T</strain>
    </source>
</reference>
<dbReference type="Proteomes" id="UP000188324">
    <property type="component" value="Chromosome"/>
</dbReference>
<dbReference type="Pfam" id="PF13439">
    <property type="entry name" value="Glyco_transf_4"/>
    <property type="match status" value="1"/>
</dbReference>
<dbReference type="SUPFAM" id="SSF53756">
    <property type="entry name" value="UDP-Glycosyltransferase/glycogen phosphorylase"/>
    <property type="match status" value="1"/>
</dbReference>
<evidence type="ECO:0000313" key="2">
    <source>
        <dbReference type="Proteomes" id="UP000188324"/>
    </source>
</evidence>
<dbReference type="GO" id="GO:1901137">
    <property type="term" value="P:carbohydrate derivative biosynthetic process"/>
    <property type="evidence" value="ECO:0007669"/>
    <property type="project" value="UniProtKB-ARBA"/>
</dbReference>
<dbReference type="STRING" id="1610493.RPIT_05515"/>
<dbReference type="CDD" id="cd03801">
    <property type="entry name" value="GT4_PimA-like"/>
    <property type="match status" value="1"/>
</dbReference>
<dbReference type="AlphaFoldDB" id="A0A1Q2CDZ0"/>
<dbReference type="PANTHER" id="PTHR45947">
    <property type="entry name" value="SULFOQUINOVOSYL TRANSFERASE SQD2"/>
    <property type="match status" value="1"/>
</dbReference>
<protein>
    <submittedName>
        <fullName evidence="1">Uncharacterized protein</fullName>
    </submittedName>
</protein>
<dbReference type="InterPro" id="IPR001296">
    <property type="entry name" value="Glyco_trans_1"/>
</dbReference>
<dbReference type="EMBL" id="CP019605">
    <property type="protein sequence ID" value="AQP44339.1"/>
    <property type="molecule type" value="Genomic_DNA"/>
</dbReference>
<dbReference type="GO" id="GO:0016757">
    <property type="term" value="F:glycosyltransferase activity"/>
    <property type="evidence" value="ECO:0007669"/>
    <property type="project" value="InterPro"/>
</dbReference>
<dbReference type="InterPro" id="IPR028098">
    <property type="entry name" value="Glyco_trans_4-like_N"/>
</dbReference>
<dbReference type="RefSeq" id="WP_077341395.1">
    <property type="nucleotide sequence ID" value="NZ_CP019605.1"/>
</dbReference>
<dbReference type="InterPro" id="IPR050194">
    <property type="entry name" value="Glycosyltransferase_grp1"/>
</dbReference>
<dbReference type="Gene3D" id="3.40.50.2000">
    <property type="entry name" value="Glycogen Phosphorylase B"/>
    <property type="match status" value="2"/>
</dbReference>
<dbReference type="OrthoDB" id="5242526at2"/>
<dbReference type="Pfam" id="PF00534">
    <property type="entry name" value="Glycos_transf_1"/>
    <property type="match status" value="1"/>
</dbReference>
<organism evidence="1 2">
    <name type="scientific">Tessaracoccus flavus</name>
    <dbReference type="NCBI Taxonomy" id="1610493"/>
    <lineage>
        <taxon>Bacteria</taxon>
        <taxon>Bacillati</taxon>
        <taxon>Actinomycetota</taxon>
        <taxon>Actinomycetes</taxon>
        <taxon>Propionibacteriales</taxon>
        <taxon>Propionibacteriaceae</taxon>
        <taxon>Tessaracoccus</taxon>
    </lineage>
</organism>
<name>A0A1Q2CDZ0_9ACTN</name>
<evidence type="ECO:0000313" key="1">
    <source>
        <dbReference type="EMBL" id="AQP44339.1"/>
    </source>
</evidence>
<dbReference type="PANTHER" id="PTHR45947:SF3">
    <property type="entry name" value="SULFOQUINOVOSYL TRANSFERASE SQD2"/>
    <property type="match status" value="1"/>
</dbReference>
<proteinExistence type="predicted"/>
<keyword evidence="2" id="KW-1185">Reference proteome</keyword>